<proteinExistence type="predicted"/>
<feature type="domain" description="Methyltransferase" evidence="2">
    <location>
        <begin position="461"/>
        <end position="552"/>
    </location>
</feature>
<dbReference type="PANTHER" id="PTHR12526:SF622">
    <property type="entry name" value="GLYCOSYLTRANSFERASE (GROUP I)"/>
    <property type="match status" value="1"/>
</dbReference>
<organism evidence="3 4">
    <name type="scientific">candidate division CSSED10-310 bacterium</name>
    <dbReference type="NCBI Taxonomy" id="2855610"/>
    <lineage>
        <taxon>Bacteria</taxon>
        <taxon>Bacteria division CSSED10-310</taxon>
    </lineage>
</organism>
<gene>
    <name evidence="3" type="ORF">ACFL27_05645</name>
</gene>
<dbReference type="EC" id="2.4.-.-" evidence="3"/>
<dbReference type="InterPro" id="IPR029063">
    <property type="entry name" value="SAM-dependent_MTases_sf"/>
</dbReference>
<protein>
    <submittedName>
        <fullName evidence="3">Glycosyltransferase</fullName>
        <ecNumber evidence="3">2.4.-.-</ecNumber>
    </submittedName>
</protein>
<evidence type="ECO:0000313" key="3">
    <source>
        <dbReference type="EMBL" id="MFC1849676.1"/>
    </source>
</evidence>
<reference evidence="3 4" key="1">
    <citation type="submission" date="2024-09" db="EMBL/GenBank/DDBJ databases">
        <title>Laminarin stimulates single cell rates of sulfate reduction while oxygen inhibits transcriptomic activity in coastal marine sediment.</title>
        <authorList>
            <person name="Lindsay M."/>
            <person name="Orcutt B."/>
            <person name="Emerson D."/>
            <person name="Stepanauskas R."/>
            <person name="D'Angelo T."/>
        </authorList>
    </citation>
    <scope>NUCLEOTIDE SEQUENCE [LARGE SCALE GENOMIC DNA]</scope>
    <source>
        <strain evidence="3">SAG AM-311-K15</strain>
    </source>
</reference>
<dbReference type="Proteomes" id="UP001594351">
    <property type="component" value="Unassembled WGS sequence"/>
</dbReference>
<dbReference type="SUPFAM" id="SSF53756">
    <property type="entry name" value="UDP-Glycosyltransferase/glycogen phosphorylase"/>
    <property type="match status" value="1"/>
</dbReference>
<evidence type="ECO:0000313" key="4">
    <source>
        <dbReference type="Proteomes" id="UP001594351"/>
    </source>
</evidence>
<dbReference type="EMBL" id="JBHPBY010000052">
    <property type="protein sequence ID" value="MFC1849676.1"/>
    <property type="molecule type" value="Genomic_DNA"/>
</dbReference>
<name>A0ABV6YUB9_UNCC1</name>
<dbReference type="InterPro" id="IPR041698">
    <property type="entry name" value="Methyltransf_25"/>
</dbReference>
<dbReference type="PANTHER" id="PTHR12526">
    <property type="entry name" value="GLYCOSYLTRANSFERASE"/>
    <property type="match status" value="1"/>
</dbReference>
<dbReference type="Pfam" id="PF13692">
    <property type="entry name" value="Glyco_trans_1_4"/>
    <property type="match status" value="1"/>
</dbReference>
<keyword evidence="4" id="KW-1185">Reference proteome</keyword>
<evidence type="ECO:0000259" key="2">
    <source>
        <dbReference type="Pfam" id="PF13649"/>
    </source>
</evidence>
<dbReference type="Pfam" id="PF13579">
    <property type="entry name" value="Glyco_trans_4_4"/>
    <property type="match status" value="1"/>
</dbReference>
<dbReference type="InterPro" id="IPR028098">
    <property type="entry name" value="Glyco_trans_4-like_N"/>
</dbReference>
<evidence type="ECO:0000259" key="1">
    <source>
        <dbReference type="Pfam" id="PF13579"/>
    </source>
</evidence>
<accession>A0ABV6YUB9</accession>
<dbReference type="Gene3D" id="3.40.50.150">
    <property type="entry name" value="Vaccinia Virus protein VP39"/>
    <property type="match status" value="1"/>
</dbReference>
<keyword evidence="3" id="KW-0328">Glycosyltransferase</keyword>
<dbReference type="Pfam" id="PF13649">
    <property type="entry name" value="Methyltransf_25"/>
    <property type="match status" value="1"/>
</dbReference>
<dbReference type="SUPFAM" id="SSF53335">
    <property type="entry name" value="S-adenosyl-L-methionine-dependent methyltransferases"/>
    <property type="match status" value="1"/>
</dbReference>
<dbReference type="CDD" id="cd02440">
    <property type="entry name" value="AdoMet_MTases"/>
    <property type="match status" value="1"/>
</dbReference>
<dbReference type="GO" id="GO:0016757">
    <property type="term" value="F:glycosyltransferase activity"/>
    <property type="evidence" value="ECO:0007669"/>
    <property type="project" value="UniProtKB-KW"/>
</dbReference>
<dbReference type="Gene3D" id="3.40.50.2000">
    <property type="entry name" value="Glycogen Phosphorylase B"/>
    <property type="match status" value="2"/>
</dbReference>
<keyword evidence="3" id="KW-0808">Transferase</keyword>
<sequence>MKNNLKARPWPLNIFMIAPEPFFTPRGTPLSEFYRIQALTELGHRVDLVTYHLGQDVDIPGLTIHRIASIPLIKRIAIGPSAAKIILDFFLFFKAFFLLRKGKYHLIHTHEEAAFMGALFRWLFRLPHLYDMHSDLSQQMSNFQFSKSRLLARLVGRAEKWVLKQSDFVIGICPALGDTILEMRPTASFAVIENSPLPYDPDNISPQLEEQVSTMLGSEDIPLIMYTGTLEVYQGIDLLMDAAREVAAHNRMVRFVLVGGNPKQVAVLRSMLEMEHLADYFVIIQQRPTAEIPAFLKQATILISPRARGTNTPLKIYSYLASGKPILATDLLTHTQVLNSEIACLVAPDGRALGQGIVDLLADPSRCENLAAAALKVYQDQFCYEKYLDKVSLAIETTMEVWEKQQEISEKDHYSRRLYSQKDFAQNFDGERFGSFFGKMLSKMELETFQSIVAQDGSTTILDAGGGTGRLALALANQDVTVTVLDTSLEMMSIAREKANITDQSIDLICGTIDNLPFQNQTYEWVVSSRVIMHVTEWQTAIREFCRVASKGLIFDFPPLTAFPALAVPILLFKKIIDPTTTQNYHVIHVPKVIKELQLQGFRVVKLDRRFFMPVGFHRKINKPALSLFLERVFKAVGLTALLGAPVTIWALRDGKESDH</sequence>
<feature type="domain" description="Glycosyltransferase subfamily 4-like N-terminal" evidence="1">
    <location>
        <begin position="37"/>
        <end position="188"/>
    </location>
</feature>
<comment type="caution">
    <text evidence="3">The sequence shown here is derived from an EMBL/GenBank/DDBJ whole genome shotgun (WGS) entry which is preliminary data.</text>
</comment>